<evidence type="ECO:0000256" key="15">
    <source>
        <dbReference type="ARBA" id="ARBA00040883"/>
    </source>
</evidence>
<organism evidence="17 18">
    <name type="scientific">Pseudidiomarina terrestris</name>
    <dbReference type="NCBI Taxonomy" id="2820060"/>
    <lineage>
        <taxon>Bacteria</taxon>
        <taxon>Pseudomonadati</taxon>
        <taxon>Pseudomonadota</taxon>
        <taxon>Gammaproteobacteria</taxon>
        <taxon>Alteromonadales</taxon>
        <taxon>Idiomarinaceae</taxon>
        <taxon>Pseudidiomarina</taxon>
    </lineage>
</organism>
<evidence type="ECO:0000256" key="1">
    <source>
        <dbReference type="ARBA" id="ARBA00001206"/>
    </source>
</evidence>
<evidence type="ECO:0000256" key="14">
    <source>
        <dbReference type="ARBA" id="ARBA00038036"/>
    </source>
</evidence>
<comment type="function">
    <text evidence="16">Catalyzes the phosphorylation of pantothenate (Pan), the first step in CoA biosynthesis.</text>
</comment>
<feature type="active site" description="Proton acceptor" evidence="16">
    <location>
        <position position="101"/>
    </location>
</feature>
<name>A0AAW7QZI9_9GAMM</name>
<sequence length="251" mass="27588">MNPNKLLIDAGNTRVKAAQMDADGHLEPLFNLSYEELRETQLQAPVASVWLALVGGAAQQSLLNEWMKSQCGQAQVYPVTSEAHKFGVSNAYSEPTHLGVDRWLALLGAYNENKKPTLIIDAGTAITVDWIDDQGQHLGGWIAPGVDMMQKAVTDRAPRVFTDTQKIWGRVNQLGTSTPDGLLDGCVNMFAGIVRQALHVTETELDWFDYRLLFSGGSTPLLPVELKRKGELRSELVLQGLALYAREQSGI</sequence>
<dbReference type="CDD" id="cd24015">
    <property type="entry name" value="ASKHA_NBD_PanK-III"/>
    <property type="match status" value="1"/>
</dbReference>
<dbReference type="AlphaFoldDB" id="A0AAW7QZI9"/>
<feature type="binding site" evidence="16">
    <location>
        <position position="178"/>
    </location>
    <ligand>
        <name>substrate</name>
    </ligand>
</feature>
<keyword evidence="9 16" id="KW-0547">Nucleotide-binding</keyword>
<evidence type="ECO:0000256" key="5">
    <source>
        <dbReference type="ARBA" id="ARBA00011738"/>
    </source>
</evidence>
<dbReference type="GO" id="GO:0046872">
    <property type="term" value="F:metal ion binding"/>
    <property type="evidence" value="ECO:0007669"/>
    <property type="project" value="UniProtKB-KW"/>
</dbReference>
<evidence type="ECO:0000256" key="7">
    <source>
        <dbReference type="ARBA" id="ARBA00022490"/>
    </source>
</evidence>
<comment type="caution">
    <text evidence="17">The sequence shown here is derived from an EMBL/GenBank/DDBJ whole genome shotgun (WGS) entry which is preliminary data.</text>
</comment>
<evidence type="ECO:0000256" key="2">
    <source>
        <dbReference type="ARBA" id="ARBA00001958"/>
    </source>
</evidence>
<dbReference type="RefSeq" id="WP_301774005.1">
    <property type="nucleotide sequence ID" value="NZ_JAGGJB010000002.1"/>
</dbReference>
<evidence type="ECO:0000256" key="16">
    <source>
        <dbReference type="HAMAP-Rule" id="MF_01274"/>
    </source>
</evidence>
<dbReference type="PANTHER" id="PTHR34265:SF1">
    <property type="entry name" value="TYPE III PANTOTHENATE KINASE"/>
    <property type="match status" value="1"/>
</dbReference>
<feature type="binding site" evidence="16">
    <location>
        <position position="124"/>
    </location>
    <ligand>
        <name>ATP</name>
        <dbReference type="ChEBI" id="CHEBI:30616"/>
    </ligand>
</feature>
<evidence type="ECO:0000256" key="13">
    <source>
        <dbReference type="ARBA" id="ARBA00022993"/>
    </source>
</evidence>
<comment type="cofactor">
    <cofactor evidence="16">
        <name>NH4(+)</name>
        <dbReference type="ChEBI" id="CHEBI:28938"/>
    </cofactor>
    <cofactor evidence="16">
        <name>K(+)</name>
        <dbReference type="ChEBI" id="CHEBI:29103"/>
    </cofactor>
    <text evidence="16">A monovalent cation. Ammonium or potassium.</text>
</comment>
<comment type="similarity">
    <text evidence="14 16">Belongs to the type III pantothenate kinase family.</text>
</comment>
<keyword evidence="11 16" id="KW-0067">ATP-binding</keyword>
<keyword evidence="7 16" id="KW-0963">Cytoplasm</keyword>
<keyword evidence="8 16" id="KW-0808">Transferase</keyword>
<comment type="catalytic activity">
    <reaction evidence="1 16">
        <text>(R)-pantothenate + ATP = (R)-4'-phosphopantothenate + ADP + H(+)</text>
        <dbReference type="Rhea" id="RHEA:16373"/>
        <dbReference type="ChEBI" id="CHEBI:10986"/>
        <dbReference type="ChEBI" id="CHEBI:15378"/>
        <dbReference type="ChEBI" id="CHEBI:29032"/>
        <dbReference type="ChEBI" id="CHEBI:30616"/>
        <dbReference type="ChEBI" id="CHEBI:456216"/>
        <dbReference type="EC" id="2.7.1.33"/>
    </reaction>
</comment>
<evidence type="ECO:0000256" key="6">
    <source>
        <dbReference type="ARBA" id="ARBA00012102"/>
    </source>
</evidence>
<accession>A0AAW7QZI9</accession>
<evidence type="ECO:0000256" key="8">
    <source>
        <dbReference type="ARBA" id="ARBA00022679"/>
    </source>
</evidence>
<feature type="binding site" evidence="16">
    <location>
        <position position="121"/>
    </location>
    <ligand>
        <name>K(+)</name>
        <dbReference type="ChEBI" id="CHEBI:29103"/>
    </ligand>
</feature>
<keyword evidence="10 16" id="KW-0418">Kinase</keyword>
<dbReference type="Pfam" id="PF03309">
    <property type="entry name" value="Pan_kinase"/>
    <property type="match status" value="1"/>
</dbReference>
<dbReference type="GO" id="GO:0004594">
    <property type="term" value="F:pantothenate kinase activity"/>
    <property type="evidence" value="ECO:0007669"/>
    <property type="project" value="UniProtKB-UniRule"/>
</dbReference>
<feature type="binding site" evidence="16">
    <location>
        <begin position="99"/>
        <end position="102"/>
    </location>
    <ligand>
        <name>substrate</name>
    </ligand>
</feature>
<dbReference type="NCBIfam" id="TIGR00671">
    <property type="entry name" value="baf"/>
    <property type="match status" value="1"/>
</dbReference>
<evidence type="ECO:0000313" key="18">
    <source>
        <dbReference type="Proteomes" id="UP001169492"/>
    </source>
</evidence>
<evidence type="ECO:0000256" key="11">
    <source>
        <dbReference type="ARBA" id="ARBA00022840"/>
    </source>
</evidence>
<comment type="subunit">
    <text evidence="5 16">Homodimer.</text>
</comment>
<dbReference type="Gene3D" id="3.30.420.40">
    <property type="match status" value="2"/>
</dbReference>
<comment type="pathway">
    <text evidence="4 16">Cofactor biosynthesis; coenzyme A biosynthesis; CoA from (R)-pantothenate: step 1/5.</text>
</comment>
<protein>
    <recommendedName>
        <fullName evidence="15 16">Type III pantothenate kinase</fullName>
        <ecNumber evidence="6 16">2.7.1.33</ecNumber>
    </recommendedName>
    <alternativeName>
        <fullName evidence="16">PanK-III</fullName>
    </alternativeName>
    <alternativeName>
        <fullName evidence="16">Pantothenic acid kinase</fullName>
    </alternativeName>
</protein>
<comment type="subcellular location">
    <subcellularLocation>
        <location evidence="3 16">Cytoplasm</location>
    </subcellularLocation>
</comment>
<evidence type="ECO:0000256" key="12">
    <source>
        <dbReference type="ARBA" id="ARBA00022958"/>
    </source>
</evidence>
<feature type="binding site" evidence="16">
    <location>
        <position position="92"/>
    </location>
    <ligand>
        <name>substrate</name>
    </ligand>
</feature>
<dbReference type="EMBL" id="JAGGJB010000002">
    <property type="protein sequence ID" value="MDN7123775.1"/>
    <property type="molecule type" value="Genomic_DNA"/>
</dbReference>
<dbReference type="GO" id="GO:0005737">
    <property type="term" value="C:cytoplasm"/>
    <property type="evidence" value="ECO:0007669"/>
    <property type="project" value="UniProtKB-SubCell"/>
</dbReference>
<reference evidence="17 18" key="1">
    <citation type="submission" date="2021-03" db="EMBL/GenBank/DDBJ databases">
        <title>Pseudidiomarina terrestris, a new bacterium isolated from saline soil.</title>
        <authorList>
            <person name="Galisteo C."/>
            <person name="De La Haba R."/>
            <person name="Sanchez-Porro C."/>
            <person name="Ventosa A."/>
        </authorList>
    </citation>
    <scope>NUCLEOTIDE SEQUENCE [LARGE SCALE GENOMIC DNA]</scope>
    <source>
        <strain evidence="17 18">1APP75-32.1</strain>
    </source>
</reference>
<dbReference type="InterPro" id="IPR004619">
    <property type="entry name" value="Type_III_PanK"/>
</dbReference>
<dbReference type="Proteomes" id="UP001169492">
    <property type="component" value="Unassembled WGS sequence"/>
</dbReference>
<dbReference type="PANTHER" id="PTHR34265">
    <property type="entry name" value="TYPE III PANTOTHENATE KINASE"/>
    <property type="match status" value="1"/>
</dbReference>
<proteinExistence type="inferred from homology"/>
<dbReference type="GO" id="GO:0005524">
    <property type="term" value="F:ATP binding"/>
    <property type="evidence" value="ECO:0007669"/>
    <property type="project" value="UniProtKB-UniRule"/>
</dbReference>
<dbReference type="InterPro" id="IPR043129">
    <property type="entry name" value="ATPase_NBD"/>
</dbReference>
<gene>
    <name evidence="16" type="primary">coaX</name>
    <name evidence="17" type="ORF">J6I90_02680</name>
</gene>
<dbReference type="GO" id="GO:0015937">
    <property type="term" value="P:coenzyme A biosynthetic process"/>
    <property type="evidence" value="ECO:0007669"/>
    <property type="project" value="UniProtKB-UniRule"/>
</dbReference>
<keyword evidence="12 16" id="KW-0630">Potassium</keyword>
<dbReference type="SUPFAM" id="SSF53067">
    <property type="entry name" value="Actin-like ATPase domain"/>
    <property type="match status" value="2"/>
</dbReference>
<dbReference type="HAMAP" id="MF_01274">
    <property type="entry name" value="Pantothen_kinase_3"/>
    <property type="match status" value="1"/>
</dbReference>
<evidence type="ECO:0000256" key="4">
    <source>
        <dbReference type="ARBA" id="ARBA00005225"/>
    </source>
</evidence>
<evidence type="ECO:0000313" key="17">
    <source>
        <dbReference type="EMBL" id="MDN7123775.1"/>
    </source>
</evidence>
<feature type="binding site" evidence="16">
    <location>
        <begin position="9"/>
        <end position="16"/>
    </location>
    <ligand>
        <name>ATP</name>
        <dbReference type="ChEBI" id="CHEBI:30616"/>
    </ligand>
</feature>
<keyword evidence="13 16" id="KW-0173">Coenzyme A biosynthesis</keyword>
<evidence type="ECO:0000256" key="3">
    <source>
        <dbReference type="ARBA" id="ARBA00004496"/>
    </source>
</evidence>
<evidence type="ECO:0000256" key="10">
    <source>
        <dbReference type="ARBA" id="ARBA00022777"/>
    </source>
</evidence>
<evidence type="ECO:0000256" key="9">
    <source>
        <dbReference type="ARBA" id="ARBA00022741"/>
    </source>
</evidence>
<keyword evidence="16" id="KW-0479">Metal-binding</keyword>
<comment type="cofactor">
    <cofactor evidence="2">
        <name>K(+)</name>
        <dbReference type="ChEBI" id="CHEBI:29103"/>
    </cofactor>
</comment>
<dbReference type="EC" id="2.7.1.33" evidence="6 16"/>